<organism evidence="2 3">
    <name type="scientific">Catenovulum agarivorans DS-2</name>
    <dbReference type="NCBI Taxonomy" id="1328313"/>
    <lineage>
        <taxon>Bacteria</taxon>
        <taxon>Pseudomonadati</taxon>
        <taxon>Pseudomonadota</taxon>
        <taxon>Gammaproteobacteria</taxon>
        <taxon>Alteromonadales</taxon>
        <taxon>Alteromonadaceae</taxon>
        <taxon>Catenovulum</taxon>
    </lineage>
</organism>
<reference evidence="2 3" key="1">
    <citation type="journal article" date="2014" name="Genome Announc.">
        <title>Draft Genome Sequence of the Agar-Degrading Bacterium Catenovulum sp. Strain DS-2, Isolated from Intestines of Haliotis diversicolor.</title>
        <authorList>
            <person name="Shan D."/>
            <person name="Li X."/>
            <person name="Gu Z."/>
            <person name="Wei G."/>
            <person name="Gao Z."/>
            <person name="Shao Z."/>
        </authorList>
    </citation>
    <scope>NUCLEOTIDE SEQUENCE [LARGE SCALE GENOMIC DNA]</scope>
    <source>
        <strain evidence="2 3">DS-2</strain>
    </source>
</reference>
<keyword evidence="3" id="KW-1185">Reference proteome</keyword>
<dbReference type="OrthoDB" id="9820182at2"/>
<feature type="chain" id="PRO_5004901736" evidence="1">
    <location>
        <begin position="22"/>
        <end position="213"/>
    </location>
</feature>
<accession>W7QTM9</accession>
<sequence>MKTLVPSVSVLTILCAFSIQAADSTQAEETRNITKDLTITQTIISQNSVKEQGSGLELCNASDTSWQTNFNLDESTGAMLSTFTTGAVGEYTDVYANRDDERPNGQYLGTIKAKVTDDFGATLTFVGRFNSQQAGQELSGTVRFKNEAGCEHVAKIVGKLKVPFEKLEVQQEGKNIFGEVYVWLMSKARERFNGVDTSQSKEFSKTASIGPRG</sequence>
<dbReference type="RefSeq" id="WP_035015816.1">
    <property type="nucleotide sequence ID" value="NZ_ARZY01000037.1"/>
</dbReference>
<comment type="caution">
    <text evidence="2">The sequence shown here is derived from an EMBL/GenBank/DDBJ whole genome shotgun (WGS) entry which is preliminary data.</text>
</comment>
<dbReference type="EMBL" id="ARZY01000037">
    <property type="protein sequence ID" value="EWH08785.1"/>
    <property type="molecule type" value="Genomic_DNA"/>
</dbReference>
<dbReference type="AlphaFoldDB" id="W7QTM9"/>
<evidence type="ECO:0000313" key="3">
    <source>
        <dbReference type="Proteomes" id="UP000019276"/>
    </source>
</evidence>
<protein>
    <submittedName>
        <fullName evidence="2">Uncharacterized protein</fullName>
    </submittedName>
</protein>
<proteinExistence type="predicted"/>
<dbReference type="STRING" id="1328313.DS2_15779"/>
<gene>
    <name evidence="2" type="ORF">DS2_15779</name>
</gene>
<keyword evidence="1" id="KW-0732">Signal</keyword>
<feature type="signal peptide" evidence="1">
    <location>
        <begin position="1"/>
        <end position="21"/>
    </location>
</feature>
<evidence type="ECO:0000256" key="1">
    <source>
        <dbReference type="SAM" id="SignalP"/>
    </source>
</evidence>
<name>W7QTM9_9ALTE</name>
<evidence type="ECO:0000313" key="2">
    <source>
        <dbReference type="EMBL" id="EWH08785.1"/>
    </source>
</evidence>
<dbReference type="Proteomes" id="UP000019276">
    <property type="component" value="Unassembled WGS sequence"/>
</dbReference>